<dbReference type="PANTHER" id="PTHR11767">
    <property type="entry name" value="INWARD RECTIFIER POTASSIUM CHANNEL"/>
    <property type="match status" value="1"/>
</dbReference>
<keyword evidence="1 7" id="KW-0813">Transport</keyword>
<keyword evidence="5 7" id="KW-0406">Ion transport</keyword>
<dbReference type="GO" id="GO:0034765">
    <property type="term" value="P:regulation of monoatomic ion transmembrane transport"/>
    <property type="evidence" value="ECO:0007669"/>
    <property type="project" value="TreeGrafter"/>
</dbReference>
<evidence type="ECO:0000256" key="9">
    <source>
        <dbReference type="SAM" id="Phobius"/>
    </source>
</evidence>
<feature type="compositionally biased region" description="Low complexity" evidence="8">
    <location>
        <begin position="611"/>
        <end position="624"/>
    </location>
</feature>
<dbReference type="SUPFAM" id="SSF81296">
    <property type="entry name" value="E set domains"/>
    <property type="match status" value="2"/>
</dbReference>
<dbReference type="EMBL" id="CAICTM010000643">
    <property type="protein sequence ID" value="CAB9514290.1"/>
    <property type="molecule type" value="Genomic_DNA"/>
</dbReference>
<dbReference type="PANTHER" id="PTHR11767:SF103">
    <property type="entry name" value="POTASSIUM CHANNEL INWARDLY RECTIFYING TRANSMEMBRANE DOMAIN-CONTAINING PROTEIN"/>
    <property type="match status" value="1"/>
</dbReference>
<evidence type="ECO:0000256" key="7">
    <source>
        <dbReference type="RuleBase" id="RU003822"/>
    </source>
</evidence>
<dbReference type="Gene3D" id="2.60.40.1400">
    <property type="entry name" value="G protein-activated inward rectifier potassium channel 1"/>
    <property type="match status" value="1"/>
</dbReference>
<dbReference type="GO" id="GO:0005886">
    <property type="term" value="C:plasma membrane"/>
    <property type="evidence" value="ECO:0007669"/>
    <property type="project" value="TreeGrafter"/>
</dbReference>
<dbReference type="OrthoDB" id="273257at2759"/>
<feature type="region of interest" description="Disordered" evidence="8">
    <location>
        <begin position="1"/>
        <end position="51"/>
    </location>
</feature>
<dbReference type="GO" id="GO:1990573">
    <property type="term" value="P:potassium ion import across plasma membrane"/>
    <property type="evidence" value="ECO:0007669"/>
    <property type="project" value="TreeGrafter"/>
</dbReference>
<evidence type="ECO:0000313" key="11">
    <source>
        <dbReference type="EMBL" id="CAB9514290.1"/>
    </source>
</evidence>
<dbReference type="AlphaFoldDB" id="A0A9N8E5L6"/>
<keyword evidence="7 9" id="KW-0812">Transmembrane</keyword>
<comment type="caution">
    <text evidence="11">The sequence shown here is derived from an EMBL/GenBank/DDBJ whole genome shotgun (WGS) entry which is preliminary data.</text>
</comment>
<dbReference type="Proteomes" id="UP001153069">
    <property type="component" value="Unassembled WGS sequence"/>
</dbReference>
<feature type="domain" description="Potassium channel inwardly rectifying transmembrane" evidence="10">
    <location>
        <begin position="107"/>
        <end position="166"/>
    </location>
</feature>
<dbReference type="InterPro" id="IPR014756">
    <property type="entry name" value="Ig_E-set"/>
</dbReference>
<evidence type="ECO:0000256" key="8">
    <source>
        <dbReference type="SAM" id="MobiDB-lite"/>
    </source>
</evidence>
<accession>A0A9N8E5L6</accession>
<evidence type="ECO:0000256" key="2">
    <source>
        <dbReference type="ARBA" id="ARBA00022538"/>
    </source>
</evidence>
<evidence type="ECO:0000259" key="10">
    <source>
        <dbReference type="Pfam" id="PF01007"/>
    </source>
</evidence>
<feature type="compositionally biased region" description="Basic and acidic residues" evidence="8">
    <location>
        <begin position="448"/>
        <end position="463"/>
    </location>
</feature>
<evidence type="ECO:0000256" key="6">
    <source>
        <dbReference type="ARBA" id="ARBA00023303"/>
    </source>
</evidence>
<comment type="subcellular location">
    <subcellularLocation>
        <location evidence="7">Membrane</location>
        <topology evidence="7">Multi-pass membrane protein</topology>
    </subcellularLocation>
</comment>
<evidence type="ECO:0000256" key="1">
    <source>
        <dbReference type="ARBA" id="ARBA00022448"/>
    </source>
</evidence>
<organism evidence="11 12">
    <name type="scientific">Seminavis robusta</name>
    <dbReference type="NCBI Taxonomy" id="568900"/>
    <lineage>
        <taxon>Eukaryota</taxon>
        <taxon>Sar</taxon>
        <taxon>Stramenopiles</taxon>
        <taxon>Ochrophyta</taxon>
        <taxon>Bacillariophyta</taxon>
        <taxon>Bacillariophyceae</taxon>
        <taxon>Bacillariophycidae</taxon>
        <taxon>Naviculales</taxon>
        <taxon>Naviculaceae</taxon>
        <taxon>Seminavis</taxon>
    </lineage>
</organism>
<feature type="transmembrane region" description="Helical" evidence="9">
    <location>
        <begin position="142"/>
        <end position="162"/>
    </location>
</feature>
<keyword evidence="4 7" id="KW-0630">Potassium</keyword>
<dbReference type="InterPro" id="IPR016449">
    <property type="entry name" value="K_chnl_inward-rec_Kir"/>
</dbReference>
<feature type="compositionally biased region" description="Basic and acidic residues" evidence="8">
    <location>
        <begin position="504"/>
        <end position="525"/>
    </location>
</feature>
<protein>
    <submittedName>
        <fullName evidence="11">Rectifier potassium channel 2</fullName>
    </submittedName>
</protein>
<reference evidence="11" key="1">
    <citation type="submission" date="2020-06" db="EMBL/GenBank/DDBJ databases">
        <authorList>
            <consortium name="Plant Systems Biology data submission"/>
        </authorList>
    </citation>
    <scope>NUCLEOTIDE SEQUENCE</scope>
    <source>
        <strain evidence="11">D6</strain>
    </source>
</reference>
<keyword evidence="3 7" id="KW-0851">Voltage-gated channel</keyword>
<proteinExistence type="inferred from homology"/>
<keyword evidence="12" id="KW-1185">Reference proteome</keyword>
<dbReference type="Gene3D" id="1.10.287.70">
    <property type="match status" value="1"/>
</dbReference>
<dbReference type="InterPro" id="IPR040445">
    <property type="entry name" value="Kir_TM"/>
</dbReference>
<evidence type="ECO:0000256" key="5">
    <source>
        <dbReference type="ARBA" id="ARBA00023065"/>
    </source>
</evidence>
<dbReference type="GO" id="GO:0034702">
    <property type="term" value="C:monoatomic ion channel complex"/>
    <property type="evidence" value="ECO:0007669"/>
    <property type="project" value="UniProtKB-KW"/>
</dbReference>
<dbReference type="InterPro" id="IPR013518">
    <property type="entry name" value="K_chnl_inward-rec_Kir_cyto"/>
</dbReference>
<keyword evidence="9" id="KW-0472">Membrane</keyword>
<feature type="region of interest" description="Disordered" evidence="8">
    <location>
        <begin position="444"/>
        <end position="630"/>
    </location>
</feature>
<keyword evidence="6 7" id="KW-0407">Ion channel</keyword>
<name>A0A9N8E5L6_9STRA</name>
<sequence>MESSMNRSRSSRRTSSRGLGDSSHHRSRRRGSNRSPSPFRRHSVRMVPPPRPRFGIGTTAHMLPTSSLSPAKTVFSIFAGIYMRIDTDRLDENCGLGAPGQPIQLGPAFAFSLETCTTVGYGLPNGTNAFFENQCPDIVVAIYFQMVWSMMFNAFLFAFFFARIAKSESRGIQVIFSNKAIFSNRPDVPYPCFSFRVFDVDGTFPVVEAHVRMYVVTQKSPIPIPLRIVIPNDDFGSMLMLSLPSQVVHAMDAYSPMAPRPKTRCPASATVPNGGLHLRQVDALTNNRDDVICPVCAESYGTAERLIKHGKFCSLTETHDEIPFRGSHREVDWDDWSRLLEKSTTWSMQQLEQFFRSDISEVLCIVEGIDPLASGTFQAIQSYQVEDIHFGEAHFADCVCLDINKSLVVDLDFFHKITPYVPKGPDSDRSQGGQYDESDISIVSGVDSLKRTPSDVGKLHDSTAELELDSPEKENGQKPPWMKLNLRHVPTPENAITPAEPNDDDKKGDKDLEPRQLDYDDKPIEEQVPFGDLKPRSGEEQSATAPARPPIVKENSMKDGSFRLPDPIPQADVGPARRFTAPSTDYERPPPLFTVDSDLQEDYQTASGRQPNSRSSMPNNMMNSLITGKF</sequence>
<comment type="similarity">
    <text evidence="7">Belongs to the inward rectifier-type potassium channel (TC 1.A.2.1) family.</text>
</comment>
<evidence type="ECO:0000313" key="12">
    <source>
        <dbReference type="Proteomes" id="UP001153069"/>
    </source>
</evidence>
<dbReference type="SUPFAM" id="SSF81324">
    <property type="entry name" value="Voltage-gated potassium channels"/>
    <property type="match status" value="1"/>
</dbReference>
<evidence type="ECO:0000256" key="4">
    <source>
        <dbReference type="ARBA" id="ARBA00022958"/>
    </source>
</evidence>
<dbReference type="Pfam" id="PF01007">
    <property type="entry name" value="IRK"/>
    <property type="match status" value="1"/>
</dbReference>
<keyword evidence="2 7" id="KW-0633">Potassium transport</keyword>
<keyword evidence="9" id="KW-1133">Transmembrane helix</keyword>
<evidence type="ECO:0000256" key="3">
    <source>
        <dbReference type="ARBA" id="ARBA00022882"/>
    </source>
</evidence>
<gene>
    <name evidence="11" type="ORF">SEMRO_644_G180490.1</name>
</gene>
<dbReference type="GO" id="GO:0005242">
    <property type="term" value="F:inward rectifier potassium channel activity"/>
    <property type="evidence" value="ECO:0007669"/>
    <property type="project" value="InterPro"/>
</dbReference>
<dbReference type="PRINTS" id="PR01320">
    <property type="entry name" value="KIRCHANNEL"/>
</dbReference>